<sequence>MSETLPNNHHSAGAILYQITECFAIILEDCDWPSLVAISHAGRSGRNRVRQIIVKRMRRVLHDFMDNSDIPTFLSSLEDIKAVVTGRVAWTIMTTALLLPTHLLPNDIRIVTPAQSLPKWRPLLTMFGYNRESKDIMRNKKNPTIKSAIRFYNTHRITTGKHHNWSPGG</sequence>
<comment type="caution">
    <text evidence="1">The sequence shown here is derived from an EMBL/GenBank/DDBJ whole genome shotgun (WGS) entry which is preliminary data.</text>
</comment>
<gene>
    <name evidence="1" type="ORF">Hypma_000846</name>
</gene>
<accession>A0A369JEM1</accession>
<dbReference type="Proteomes" id="UP000076154">
    <property type="component" value="Unassembled WGS sequence"/>
</dbReference>
<dbReference type="AlphaFoldDB" id="A0A369JEM1"/>
<dbReference type="OrthoDB" id="3069827at2759"/>
<evidence type="ECO:0000313" key="1">
    <source>
        <dbReference type="EMBL" id="RDB17854.1"/>
    </source>
</evidence>
<keyword evidence="2" id="KW-1185">Reference proteome</keyword>
<name>A0A369JEM1_HYPMA</name>
<reference evidence="1" key="1">
    <citation type="submission" date="2018-04" db="EMBL/GenBank/DDBJ databases">
        <title>Whole genome sequencing of Hypsizygus marmoreus.</title>
        <authorList>
            <person name="Choi I.-G."/>
            <person name="Min B."/>
            <person name="Kim J.-G."/>
            <person name="Kim S."/>
            <person name="Oh Y.-L."/>
            <person name="Kong W.-S."/>
            <person name="Park H."/>
            <person name="Jeong J."/>
            <person name="Song E.-S."/>
        </authorList>
    </citation>
    <scope>NUCLEOTIDE SEQUENCE [LARGE SCALE GENOMIC DNA]</scope>
    <source>
        <strain evidence="1">51987-8</strain>
    </source>
</reference>
<proteinExistence type="predicted"/>
<evidence type="ECO:0000313" key="2">
    <source>
        <dbReference type="Proteomes" id="UP000076154"/>
    </source>
</evidence>
<protein>
    <submittedName>
        <fullName evidence="1">Uncharacterized protein</fullName>
    </submittedName>
</protein>
<dbReference type="EMBL" id="LUEZ02000107">
    <property type="protein sequence ID" value="RDB17854.1"/>
    <property type="molecule type" value="Genomic_DNA"/>
</dbReference>
<dbReference type="InParanoid" id="A0A369JEM1"/>
<organism evidence="1 2">
    <name type="scientific">Hypsizygus marmoreus</name>
    <name type="common">White beech mushroom</name>
    <name type="synonym">Agaricus marmoreus</name>
    <dbReference type="NCBI Taxonomy" id="39966"/>
    <lineage>
        <taxon>Eukaryota</taxon>
        <taxon>Fungi</taxon>
        <taxon>Dikarya</taxon>
        <taxon>Basidiomycota</taxon>
        <taxon>Agaricomycotina</taxon>
        <taxon>Agaricomycetes</taxon>
        <taxon>Agaricomycetidae</taxon>
        <taxon>Agaricales</taxon>
        <taxon>Tricholomatineae</taxon>
        <taxon>Lyophyllaceae</taxon>
        <taxon>Hypsizygus</taxon>
    </lineage>
</organism>